<evidence type="ECO:0000313" key="5">
    <source>
        <dbReference type="Proteomes" id="UP000598120"/>
    </source>
</evidence>
<dbReference type="InterPro" id="IPR051910">
    <property type="entry name" value="ComF/GntX_DNA_util-trans"/>
</dbReference>
<dbReference type="Pfam" id="PF00156">
    <property type="entry name" value="Pribosyltran"/>
    <property type="match status" value="1"/>
</dbReference>
<feature type="domain" description="Double zinc ribbon" evidence="3">
    <location>
        <begin position="5"/>
        <end position="39"/>
    </location>
</feature>
<evidence type="ECO:0000259" key="3">
    <source>
        <dbReference type="Pfam" id="PF18912"/>
    </source>
</evidence>
<dbReference type="Pfam" id="PF18912">
    <property type="entry name" value="DZR_2"/>
    <property type="match status" value="1"/>
</dbReference>
<dbReference type="AlphaFoldDB" id="A0A8J2TQG7"/>
<protein>
    <submittedName>
        <fullName evidence="4">Amidophosphoribosyltransferase</fullName>
    </submittedName>
</protein>
<dbReference type="EMBL" id="BMIC01000001">
    <property type="protein sequence ID" value="GFZ82467.1"/>
    <property type="molecule type" value="Genomic_DNA"/>
</dbReference>
<sequence length="226" mass="25667">MIINLLNLFFPKVCLACEEHLGDNEQYVCTACRHEFPITDFHTKPDNAVTKRLYGRVNFCNATSLLWFHKKGKVQHMIHNLKYKGYDEVGLFLGQWLGAELKNTNLYNDIDVVIPVPLHKSRLRKRGYNQVDKFGKEIAKALNTVYNDDVLIKTKATTTQVFKDRLKRVTTHNSDFSIVEKTSLKGKHILLVDDIITTGATLEACSNALLAIDNIKISIATMAITE</sequence>
<dbReference type="PANTHER" id="PTHR47505">
    <property type="entry name" value="DNA UTILIZATION PROTEIN YHGH"/>
    <property type="match status" value="1"/>
</dbReference>
<dbReference type="Gene3D" id="3.40.50.2020">
    <property type="match status" value="1"/>
</dbReference>
<dbReference type="InterPro" id="IPR000836">
    <property type="entry name" value="PRTase_dom"/>
</dbReference>
<dbReference type="InterPro" id="IPR044005">
    <property type="entry name" value="DZR_2"/>
</dbReference>
<feature type="domain" description="Phosphoribosyltransferase" evidence="2">
    <location>
        <begin position="170"/>
        <end position="221"/>
    </location>
</feature>
<dbReference type="Proteomes" id="UP000598120">
    <property type="component" value="Unassembled WGS sequence"/>
</dbReference>
<dbReference type="InterPro" id="IPR029057">
    <property type="entry name" value="PRTase-like"/>
</dbReference>
<dbReference type="CDD" id="cd06223">
    <property type="entry name" value="PRTases_typeI"/>
    <property type="match status" value="1"/>
</dbReference>
<dbReference type="PANTHER" id="PTHR47505:SF1">
    <property type="entry name" value="DNA UTILIZATION PROTEIN YHGH"/>
    <property type="match status" value="1"/>
</dbReference>
<evidence type="ECO:0000256" key="1">
    <source>
        <dbReference type="ARBA" id="ARBA00008007"/>
    </source>
</evidence>
<name>A0A8J2TQG7_9FLAO</name>
<dbReference type="SUPFAM" id="SSF53271">
    <property type="entry name" value="PRTase-like"/>
    <property type="match status" value="1"/>
</dbReference>
<evidence type="ECO:0000259" key="2">
    <source>
        <dbReference type="Pfam" id="PF00156"/>
    </source>
</evidence>
<comment type="similarity">
    <text evidence="1">Belongs to the ComF/GntX family.</text>
</comment>
<gene>
    <name evidence="4" type="ORF">GCM10011531_11230</name>
</gene>
<accession>A0A8J2TQG7</accession>
<evidence type="ECO:0000313" key="4">
    <source>
        <dbReference type="EMBL" id="GFZ82467.1"/>
    </source>
</evidence>
<keyword evidence="5" id="KW-1185">Reference proteome</keyword>
<reference evidence="4 5" key="1">
    <citation type="journal article" date="2014" name="Int. J. Syst. Evol. Microbiol.">
        <title>Complete genome sequence of Corynebacterium casei LMG S-19264T (=DSM 44701T), isolated from a smear-ripened cheese.</title>
        <authorList>
            <consortium name="US DOE Joint Genome Institute (JGI-PGF)"/>
            <person name="Walter F."/>
            <person name="Albersmeier A."/>
            <person name="Kalinowski J."/>
            <person name="Ruckert C."/>
        </authorList>
    </citation>
    <scope>NUCLEOTIDE SEQUENCE [LARGE SCALE GENOMIC DNA]</scope>
    <source>
        <strain evidence="4 5">CGMCC 1.15295</strain>
    </source>
</reference>
<organism evidence="4 5">
    <name type="scientific">Aquaticitalea lipolytica</name>
    <dbReference type="NCBI Taxonomy" id="1247562"/>
    <lineage>
        <taxon>Bacteria</taxon>
        <taxon>Pseudomonadati</taxon>
        <taxon>Bacteroidota</taxon>
        <taxon>Flavobacteriia</taxon>
        <taxon>Flavobacteriales</taxon>
        <taxon>Flavobacteriaceae</taxon>
        <taxon>Aquaticitalea</taxon>
    </lineage>
</organism>
<proteinExistence type="inferred from homology"/>
<comment type="caution">
    <text evidence="4">The sequence shown here is derived from an EMBL/GenBank/DDBJ whole genome shotgun (WGS) entry which is preliminary data.</text>
</comment>